<dbReference type="EMBL" id="QGKX02001347">
    <property type="protein sequence ID" value="KAF3526654.1"/>
    <property type="molecule type" value="Genomic_DNA"/>
</dbReference>
<name>A0A8S9PYV4_BRACR</name>
<protein>
    <submittedName>
        <fullName evidence="1">Uncharacterized protein</fullName>
    </submittedName>
</protein>
<evidence type="ECO:0000313" key="2">
    <source>
        <dbReference type="Proteomes" id="UP000712600"/>
    </source>
</evidence>
<organism evidence="1 2">
    <name type="scientific">Brassica cretica</name>
    <name type="common">Mustard</name>
    <dbReference type="NCBI Taxonomy" id="69181"/>
    <lineage>
        <taxon>Eukaryota</taxon>
        <taxon>Viridiplantae</taxon>
        <taxon>Streptophyta</taxon>
        <taxon>Embryophyta</taxon>
        <taxon>Tracheophyta</taxon>
        <taxon>Spermatophyta</taxon>
        <taxon>Magnoliopsida</taxon>
        <taxon>eudicotyledons</taxon>
        <taxon>Gunneridae</taxon>
        <taxon>Pentapetalae</taxon>
        <taxon>rosids</taxon>
        <taxon>malvids</taxon>
        <taxon>Brassicales</taxon>
        <taxon>Brassicaceae</taxon>
        <taxon>Brassiceae</taxon>
        <taxon>Brassica</taxon>
    </lineage>
</organism>
<proteinExistence type="predicted"/>
<accession>A0A8S9PYV4</accession>
<reference evidence="1" key="1">
    <citation type="submission" date="2019-12" db="EMBL/GenBank/DDBJ databases">
        <title>Genome sequencing and annotation of Brassica cretica.</title>
        <authorList>
            <person name="Studholme D.J."/>
            <person name="Sarris P."/>
        </authorList>
    </citation>
    <scope>NUCLEOTIDE SEQUENCE</scope>
    <source>
        <strain evidence="1">PFS-109/04</strain>
        <tissue evidence="1">Leaf</tissue>
    </source>
</reference>
<evidence type="ECO:0000313" key="1">
    <source>
        <dbReference type="EMBL" id="KAF3526654.1"/>
    </source>
</evidence>
<sequence>MSMGDQEKLPAFMLRLHERNNLVSPWRNHSQKTIGKGPAHVGATSAIANGFSSAHWVPWSASVAACPHPVITISSLPVLV</sequence>
<gene>
    <name evidence="1" type="ORF">F2Q69_00050329</name>
</gene>
<comment type="caution">
    <text evidence="1">The sequence shown here is derived from an EMBL/GenBank/DDBJ whole genome shotgun (WGS) entry which is preliminary data.</text>
</comment>
<dbReference type="AlphaFoldDB" id="A0A8S9PYV4"/>
<dbReference type="Proteomes" id="UP000712600">
    <property type="component" value="Unassembled WGS sequence"/>
</dbReference>